<dbReference type="EMBL" id="PNOT02000032">
    <property type="protein sequence ID" value="TSE13742.1"/>
    <property type="molecule type" value="Genomic_DNA"/>
</dbReference>
<dbReference type="AlphaFoldDB" id="A0A8T9B0H9"/>
<proteinExistence type="predicted"/>
<evidence type="ECO:0000313" key="3">
    <source>
        <dbReference type="Proteomes" id="UP000235507"/>
    </source>
</evidence>
<comment type="caution">
    <text evidence="2">The sequence shown here is derived from an EMBL/GenBank/DDBJ whole genome shotgun (WGS) entry which is preliminary data.</text>
</comment>
<protein>
    <submittedName>
        <fullName evidence="2">Uncharacterized protein</fullName>
    </submittedName>
</protein>
<sequence length="72" mass="7429">MTTTSAISQGLPPPLPLGLGVSFDGFAIKVSSVDENDQSTAINAQPLNGFHAGGGNRRKTRRSGPPAAIRLN</sequence>
<evidence type="ECO:0000256" key="1">
    <source>
        <dbReference type="SAM" id="MobiDB-lite"/>
    </source>
</evidence>
<dbReference type="OrthoDB" id="9990699at2"/>
<dbReference type="Proteomes" id="UP000235507">
    <property type="component" value="Unassembled WGS sequence"/>
</dbReference>
<name>A0A8T9B0H9_9HYPH</name>
<keyword evidence="3" id="KW-1185">Reference proteome</keyword>
<gene>
    <name evidence="2" type="ORF">C1D09_002570</name>
</gene>
<organism evidence="2 3">
    <name type="scientific">Mesorhizobium intechi</name>
    <dbReference type="NCBI Taxonomy" id="537601"/>
    <lineage>
        <taxon>Bacteria</taxon>
        <taxon>Pseudomonadati</taxon>
        <taxon>Pseudomonadota</taxon>
        <taxon>Alphaproteobacteria</taxon>
        <taxon>Hyphomicrobiales</taxon>
        <taxon>Phyllobacteriaceae</taxon>
        <taxon>Mesorhizobium</taxon>
    </lineage>
</organism>
<feature type="region of interest" description="Disordered" evidence="1">
    <location>
        <begin position="34"/>
        <end position="72"/>
    </location>
</feature>
<accession>A0A8T9B0H9</accession>
<evidence type="ECO:0000313" key="2">
    <source>
        <dbReference type="EMBL" id="TSE13742.1"/>
    </source>
</evidence>
<reference evidence="2" key="1">
    <citation type="submission" date="2019-07" db="EMBL/GenBank/DDBJ databases">
        <title>Mesorhizobum intechiensis sp. nov. isolated from nodules of Lotus tenuis growing in lowlands of the Flooding Pampa, Argentina.</title>
        <authorList>
            <person name="Estrella M.J."/>
            <person name="Torres Tejerizo G.A."/>
            <person name="Cumpa Velazquez L.M."/>
            <person name="Fontana F."/>
            <person name="Hansen L."/>
            <person name="Pistorio M."/>
            <person name="Sannazzaro A.I."/>
        </authorList>
    </citation>
    <scope>NUCLEOTIDE SEQUENCE</scope>
    <source>
        <strain evidence="2">BD68</strain>
    </source>
</reference>